<proteinExistence type="predicted"/>
<reference evidence="2" key="1">
    <citation type="submission" date="2021-02" db="EMBL/GenBank/DDBJ databases">
        <authorList>
            <person name="Dougan E. K."/>
            <person name="Rhodes N."/>
            <person name="Thang M."/>
            <person name="Chan C."/>
        </authorList>
    </citation>
    <scope>NUCLEOTIDE SEQUENCE</scope>
</reference>
<accession>A0A812RAL9</accession>
<gene>
    <name evidence="2" type="ORF">SPIL2461_LOCUS10476</name>
</gene>
<dbReference type="Proteomes" id="UP000649617">
    <property type="component" value="Unassembled WGS sequence"/>
</dbReference>
<evidence type="ECO:0000256" key="1">
    <source>
        <dbReference type="SAM" id="Phobius"/>
    </source>
</evidence>
<keyword evidence="1" id="KW-0472">Membrane</keyword>
<organism evidence="2 3">
    <name type="scientific">Symbiodinium pilosum</name>
    <name type="common">Dinoflagellate</name>
    <dbReference type="NCBI Taxonomy" id="2952"/>
    <lineage>
        <taxon>Eukaryota</taxon>
        <taxon>Sar</taxon>
        <taxon>Alveolata</taxon>
        <taxon>Dinophyceae</taxon>
        <taxon>Suessiales</taxon>
        <taxon>Symbiodiniaceae</taxon>
        <taxon>Symbiodinium</taxon>
    </lineage>
</organism>
<keyword evidence="1" id="KW-0812">Transmembrane</keyword>
<name>A0A812RAL9_SYMPI</name>
<sequence>MLMSPNLLTSCSQFYIRTQILANISPAPKAMYWLTPARRAVGSAAMFLAIVIGPFTLSAAMKNLQRKLNESRYRDASLSTHVEGLERMIANLNDGQGFGIPVFDGLVVTRSLLMTMLIRAVLAGTVIKAYVDTGEGFNKEDAEKEILGSQLTHMANMIVNITNMSMALQQKSPGLM</sequence>
<keyword evidence="3" id="KW-1185">Reference proteome</keyword>
<evidence type="ECO:0000313" key="2">
    <source>
        <dbReference type="EMBL" id="CAE7427597.1"/>
    </source>
</evidence>
<evidence type="ECO:0000313" key="3">
    <source>
        <dbReference type="Proteomes" id="UP000649617"/>
    </source>
</evidence>
<keyword evidence="1" id="KW-1133">Transmembrane helix</keyword>
<comment type="caution">
    <text evidence="2">The sequence shown here is derived from an EMBL/GenBank/DDBJ whole genome shotgun (WGS) entry which is preliminary data.</text>
</comment>
<protein>
    <submittedName>
        <fullName evidence="2">Uncharacterized protein</fullName>
    </submittedName>
</protein>
<dbReference type="AlphaFoldDB" id="A0A812RAL9"/>
<feature type="transmembrane region" description="Helical" evidence="1">
    <location>
        <begin position="40"/>
        <end position="61"/>
    </location>
</feature>
<dbReference type="EMBL" id="CAJNIZ010019530">
    <property type="protein sequence ID" value="CAE7427597.1"/>
    <property type="molecule type" value="Genomic_DNA"/>
</dbReference>